<reference evidence="3" key="1">
    <citation type="submission" date="2020-09" db="EMBL/GenBank/DDBJ databases">
        <title>A novel bacterium of genus Bacillus, isolated from South China Sea.</title>
        <authorList>
            <person name="Huang H."/>
            <person name="Mo K."/>
            <person name="Hu Y."/>
        </authorList>
    </citation>
    <scope>NUCLEOTIDE SEQUENCE</scope>
    <source>
        <strain evidence="3">IB182487</strain>
    </source>
</reference>
<dbReference type="EMBL" id="JACXAI010000018">
    <property type="protein sequence ID" value="MBD1381481.1"/>
    <property type="molecule type" value="Genomic_DNA"/>
</dbReference>
<gene>
    <name evidence="3" type="ORF">IC621_14680</name>
</gene>
<dbReference type="InterPro" id="IPR011608">
    <property type="entry name" value="PRD"/>
</dbReference>
<protein>
    <submittedName>
        <fullName evidence="3">PRD domain-containing protein</fullName>
    </submittedName>
</protein>
<dbReference type="InterPro" id="IPR036634">
    <property type="entry name" value="PRD_sf"/>
</dbReference>
<dbReference type="InterPro" id="IPR050661">
    <property type="entry name" value="BglG_antiterminators"/>
</dbReference>
<dbReference type="GO" id="GO:0003723">
    <property type="term" value="F:RNA binding"/>
    <property type="evidence" value="ECO:0007669"/>
    <property type="project" value="InterPro"/>
</dbReference>
<dbReference type="PANTHER" id="PTHR30185:SF15">
    <property type="entry name" value="CRYPTIC BETA-GLUCOSIDE BGL OPERON ANTITERMINATOR"/>
    <property type="match status" value="1"/>
</dbReference>
<feature type="domain" description="PRD" evidence="2">
    <location>
        <begin position="65"/>
        <end position="170"/>
    </location>
</feature>
<evidence type="ECO:0000313" key="4">
    <source>
        <dbReference type="Proteomes" id="UP000626844"/>
    </source>
</evidence>
<dbReference type="InterPro" id="IPR004341">
    <property type="entry name" value="CAT_RNA-bd_dom"/>
</dbReference>
<dbReference type="Gene3D" id="1.10.1790.10">
    <property type="entry name" value="PRD domain"/>
    <property type="match status" value="2"/>
</dbReference>
<feature type="domain" description="PRD" evidence="2">
    <location>
        <begin position="171"/>
        <end position="283"/>
    </location>
</feature>
<keyword evidence="4" id="KW-1185">Reference proteome</keyword>
<dbReference type="SUPFAM" id="SSF50151">
    <property type="entry name" value="SacY-like RNA-binding domain"/>
    <property type="match status" value="1"/>
</dbReference>
<dbReference type="RefSeq" id="WP_191159073.1">
    <property type="nucleotide sequence ID" value="NZ_JACXAI010000018.1"/>
</dbReference>
<evidence type="ECO:0000256" key="1">
    <source>
        <dbReference type="ARBA" id="ARBA00022737"/>
    </source>
</evidence>
<dbReference type="Pfam" id="PF00874">
    <property type="entry name" value="PRD"/>
    <property type="match status" value="2"/>
</dbReference>
<dbReference type="GO" id="GO:0006355">
    <property type="term" value="P:regulation of DNA-templated transcription"/>
    <property type="evidence" value="ECO:0007669"/>
    <property type="project" value="InterPro"/>
</dbReference>
<proteinExistence type="predicted"/>
<dbReference type="Proteomes" id="UP000626844">
    <property type="component" value="Unassembled WGS sequence"/>
</dbReference>
<dbReference type="PANTHER" id="PTHR30185">
    <property type="entry name" value="CRYPTIC BETA-GLUCOSIDE BGL OPERON ANTITERMINATOR"/>
    <property type="match status" value="1"/>
</dbReference>
<dbReference type="Gene3D" id="2.30.24.10">
    <property type="entry name" value="CAT RNA-binding domain"/>
    <property type="match status" value="1"/>
</dbReference>
<evidence type="ECO:0000259" key="2">
    <source>
        <dbReference type="PROSITE" id="PS51372"/>
    </source>
</evidence>
<dbReference type="PROSITE" id="PS51372">
    <property type="entry name" value="PRD_2"/>
    <property type="match status" value="2"/>
</dbReference>
<dbReference type="SMART" id="SM01061">
    <property type="entry name" value="CAT_RBD"/>
    <property type="match status" value="1"/>
</dbReference>
<dbReference type="AlphaFoldDB" id="A0A926RXZ1"/>
<comment type="caution">
    <text evidence="3">The sequence shown here is derived from an EMBL/GenBank/DDBJ whole genome shotgun (WGS) entry which is preliminary data.</text>
</comment>
<dbReference type="SUPFAM" id="SSF63520">
    <property type="entry name" value="PTS-regulatory domain, PRD"/>
    <property type="match status" value="2"/>
</dbReference>
<evidence type="ECO:0000313" key="3">
    <source>
        <dbReference type="EMBL" id="MBD1381481.1"/>
    </source>
</evidence>
<name>A0A926RXZ1_9BACI</name>
<keyword evidence="1" id="KW-0677">Repeat</keyword>
<dbReference type="InterPro" id="IPR036650">
    <property type="entry name" value="CAT_RNA-bd_dom_sf"/>
</dbReference>
<dbReference type="Pfam" id="PF03123">
    <property type="entry name" value="CAT_RBD"/>
    <property type="match status" value="1"/>
</dbReference>
<organism evidence="3 4">
    <name type="scientific">Metabacillus arenae</name>
    <dbReference type="NCBI Taxonomy" id="2771434"/>
    <lineage>
        <taxon>Bacteria</taxon>
        <taxon>Bacillati</taxon>
        <taxon>Bacillota</taxon>
        <taxon>Bacilli</taxon>
        <taxon>Bacillales</taxon>
        <taxon>Bacillaceae</taxon>
        <taxon>Metabacillus</taxon>
    </lineage>
</organism>
<dbReference type="NCBIfam" id="NF046042">
    <property type="entry name" value="LicT"/>
    <property type="match status" value="1"/>
</dbReference>
<sequence>MEIIKVFNNNVVLTENEHKQEMVVMGRGLAFQRRVGDAIDNEKVEKTFVLENQGISDKLAELLEEISEKYLLISERIITYAKSRLGASLDDYLYVALTDHLSFAISRHKQGLQLPNALTWEIKKYYKNEYHVALKALDMIEEETGIRMDDSEAASIALHLVNSQMSGDRKDEAVQVVKMVNDILSIVKYHYKMELDESSISYERFLTHLRFFAWRLIRKERTSLNNEDDFLFQQIKRQYHKAFICSEKIAAYVENTHKCAVSIDELSYLTLHIHRVTSRYEWNQNTPL</sequence>
<accession>A0A926RXZ1</accession>